<keyword evidence="3" id="KW-1185">Reference proteome</keyword>
<dbReference type="AlphaFoldDB" id="A0A177NG36"/>
<organism evidence="2 3">
    <name type="scientific">Methylomonas koyamae</name>
    <dbReference type="NCBI Taxonomy" id="702114"/>
    <lineage>
        <taxon>Bacteria</taxon>
        <taxon>Pseudomonadati</taxon>
        <taxon>Pseudomonadota</taxon>
        <taxon>Gammaproteobacteria</taxon>
        <taxon>Methylococcales</taxon>
        <taxon>Methylococcaceae</taxon>
        <taxon>Methylomonas</taxon>
    </lineage>
</organism>
<gene>
    <name evidence="2" type="ORF">A1355_10070</name>
</gene>
<feature type="region of interest" description="Disordered" evidence="1">
    <location>
        <begin position="67"/>
        <end position="89"/>
    </location>
</feature>
<feature type="region of interest" description="Disordered" evidence="1">
    <location>
        <begin position="1"/>
        <end position="36"/>
    </location>
</feature>
<dbReference type="STRING" id="702114.A1355_10070"/>
<evidence type="ECO:0000313" key="3">
    <source>
        <dbReference type="Proteomes" id="UP000077628"/>
    </source>
</evidence>
<name>A0A177NG36_9GAMM</name>
<proteinExistence type="predicted"/>
<evidence type="ECO:0000313" key="2">
    <source>
        <dbReference type="EMBL" id="OAI16149.1"/>
    </source>
</evidence>
<protein>
    <submittedName>
        <fullName evidence="2">Uncharacterized protein</fullName>
    </submittedName>
</protein>
<accession>A0A177NG36</accession>
<dbReference type="EMBL" id="LUUK01000188">
    <property type="protein sequence ID" value="OAI16149.1"/>
    <property type="molecule type" value="Genomic_DNA"/>
</dbReference>
<comment type="caution">
    <text evidence="2">The sequence shown here is derived from an EMBL/GenBank/DDBJ whole genome shotgun (WGS) entry which is preliminary data.</text>
</comment>
<reference evidence="3" key="1">
    <citation type="submission" date="2016-03" db="EMBL/GenBank/DDBJ databases">
        <authorList>
            <person name="Heylen K."/>
            <person name="De Vos P."/>
            <person name="Vekeman B."/>
        </authorList>
    </citation>
    <scope>NUCLEOTIDE SEQUENCE [LARGE SCALE GENOMIC DNA]</scope>
    <source>
        <strain evidence="3">R-45383</strain>
    </source>
</reference>
<evidence type="ECO:0000256" key="1">
    <source>
        <dbReference type="SAM" id="MobiDB-lite"/>
    </source>
</evidence>
<dbReference type="Proteomes" id="UP000077628">
    <property type="component" value="Unassembled WGS sequence"/>
</dbReference>
<sequence>MADRLAASLRFYPKPKEDQSQPDILIRAREDEASPPPLQQQTVLQSEHKSALTCKLLTVTACEALESDSRTVSQPIADAPKASPADNRI</sequence>